<reference evidence="2" key="1">
    <citation type="submission" date="2024-03" db="EMBL/GenBank/DDBJ databases">
        <title>Eukaryotic viruses encode the ribosomal protein eL40.</title>
        <authorList>
            <person name="Thomy J."/>
            <person name="Schvarcz C.R."/>
            <person name="McBeain K.A."/>
            <person name="Edwards K.F."/>
            <person name="Steward G.F."/>
        </authorList>
    </citation>
    <scope>NUCLEOTIDE SEQUENCE</scope>
    <source>
        <strain evidence="2">FloV-SA2</strain>
    </source>
</reference>
<sequence length="175" mass="20502">MSNKPKKKMYHCSNCCTKINIENIVFRCADTYVCSPECARDRLKMIRKIDPEINSPNIWPLQNPKYNTIFNSKIISNRNKDNKSYWLNTKNINSVSKQLYKYNNIDNNIDNNIVDNMVHEDSVNKIPENYDPLDHEDMSNLNFVIDNQECHDRRCITLAGGTLCLITIVMINFYN</sequence>
<dbReference type="EMBL" id="PP542043">
    <property type="protein sequence ID" value="XDO02250.1"/>
    <property type="molecule type" value="Genomic_DNA"/>
</dbReference>
<keyword evidence="1" id="KW-0472">Membrane</keyword>
<accession>A0AB39JC49</accession>
<feature type="transmembrane region" description="Helical" evidence="1">
    <location>
        <begin position="155"/>
        <end position="174"/>
    </location>
</feature>
<proteinExistence type="predicted"/>
<evidence type="ECO:0008006" key="3">
    <source>
        <dbReference type="Google" id="ProtNLM"/>
    </source>
</evidence>
<gene>
    <name evidence="2" type="ORF">FloV-SA2_00432</name>
</gene>
<evidence type="ECO:0000256" key="1">
    <source>
        <dbReference type="SAM" id="Phobius"/>
    </source>
</evidence>
<name>A0AB39JC49_9VIRU</name>
<organism evidence="2">
    <name type="scientific">Florenciella sp. virus SA2</name>
    <dbReference type="NCBI Taxonomy" id="3240092"/>
    <lineage>
        <taxon>Viruses</taxon>
    </lineage>
</organism>
<keyword evidence="1" id="KW-0812">Transmembrane</keyword>
<keyword evidence="1" id="KW-1133">Transmembrane helix</keyword>
<evidence type="ECO:0000313" key="2">
    <source>
        <dbReference type="EMBL" id="XDO02250.1"/>
    </source>
</evidence>
<protein>
    <recommendedName>
        <fullName evidence="3">MYM-type domain-containing protein</fullName>
    </recommendedName>
</protein>